<dbReference type="AlphaFoldDB" id="A0A061JJE3"/>
<evidence type="ECO:0000313" key="2">
    <source>
        <dbReference type="Proteomes" id="UP000026923"/>
    </source>
</evidence>
<accession>A0A061JJE3</accession>
<organism evidence="1 2">
    <name type="scientific">Stutzerimonas stutzeri KOS6</name>
    <dbReference type="NCBI Taxonomy" id="1218352"/>
    <lineage>
        <taxon>Bacteria</taxon>
        <taxon>Pseudomonadati</taxon>
        <taxon>Pseudomonadota</taxon>
        <taxon>Gammaproteobacteria</taxon>
        <taxon>Pseudomonadales</taxon>
        <taxon>Pseudomonadaceae</taxon>
        <taxon>Stutzerimonas</taxon>
    </lineage>
</organism>
<reference evidence="1 2" key="1">
    <citation type="journal article" date="2013" name="Genome Announc.">
        <title>Draft Genome of the Nitrogen-Fixing Bacterium Pseudomonas stutzeri Strain KOS6 Isolated from Industrial Hydrocarbon Sludge.</title>
        <authorList>
            <person name="Grigoryeva T.V."/>
            <person name="Laikov A.V."/>
            <person name="Naumova R.P."/>
            <person name="Manolov A.I."/>
            <person name="Larin A.K."/>
            <person name="Karpova I.Y."/>
            <person name="Semashko T.A."/>
            <person name="Alexeev D.G."/>
            <person name="Kostryukova E.S."/>
            <person name="Muller R."/>
            <person name="Govorun V.M."/>
        </authorList>
    </citation>
    <scope>NUCLEOTIDE SEQUENCE [LARGE SCALE GENOMIC DNA]</scope>
    <source>
        <strain evidence="1 2">KOS6</strain>
    </source>
</reference>
<name>A0A061JJE3_STUST</name>
<proteinExistence type="predicted"/>
<evidence type="ECO:0000313" key="1">
    <source>
        <dbReference type="EMBL" id="EWC39211.1"/>
    </source>
</evidence>
<dbReference type="HOGENOM" id="CLU_1804559_0_0_6"/>
<dbReference type="Proteomes" id="UP000026923">
    <property type="component" value="Unassembled WGS sequence"/>
</dbReference>
<comment type="caution">
    <text evidence="1">The sequence shown here is derived from an EMBL/GenBank/DDBJ whole genome shotgun (WGS) entry which is preliminary data.</text>
</comment>
<gene>
    <name evidence="1" type="ORF">B597_021380</name>
</gene>
<protein>
    <submittedName>
        <fullName evidence="1">Uncharacterized protein</fullName>
    </submittedName>
</protein>
<sequence>MGVVNVNVSATDASNASVSDIFSPTQTDSSVHEAPGVILLETDDTVLAGDLVTNKTAVTLNVGDIQAGWLDKDGNATYNAGFDVLAEEGSISVNNLVIGAILKVTSEDASGNTSSTITVVRETAAPNRDVETPVSVDSGTDGT</sequence>
<dbReference type="EMBL" id="AMCZ02000048">
    <property type="protein sequence ID" value="EWC39211.1"/>
    <property type="molecule type" value="Genomic_DNA"/>
</dbReference>